<reference evidence="1 2" key="1">
    <citation type="journal article" date="2019" name="Appl. Environ. Microbiol.">
        <title>Population genetics and characterization of Campylobacter jejuni isolates in western jackdaws and game birds in Finland.</title>
        <authorList>
            <person name="Kovanen S."/>
            <person name="Rossi M."/>
            <person name="Pohja-Mykra M."/>
            <person name="Nieminen T."/>
            <person name="Raunio-Saarnisto M."/>
            <person name="Sauvala M."/>
            <person name="Fredriksson-Ahomaa M."/>
            <person name="Hanninen M.L."/>
            <person name="Kivisto R."/>
        </authorList>
    </citation>
    <scope>NUCLEOTIDE SEQUENCE [LARGE SCALE GENOMIC DNA]</scope>
    <source>
        <strain evidence="1 2">CB304</strain>
    </source>
</reference>
<accession>A0A430XKU9</accession>
<organism evidence="1 2">
    <name type="scientific">Campylobacter jejuni</name>
    <dbReference type="NCBI Taxonomy" id="197"/>
    <lineage>
        <taxon>Bacteria</taxon>
        <taxon>Pseudomonadati</taxon>
        <taxon>Campylobacterota</taxon>
        <taxon>Epsilonproteobacteria</taxon>
        <taxon>Campylobacterales</taxon>
        <taxon>Campylobacteraceae</taxon>
        <taxon>Campylobacter</taxon>
    </lineage>
</organism>
<dbReference type="Proteomes" id="UP000286791">
    <property type="component" value="Unassembled WGS sequence"/>
</dbReference>
<protein>
    <submittedName>
        <fullName evidence="1">Uncharacterized protein</fullName>
    </submittedName>
</protein>
<proteinExistence type="predicted"/>
<dbReference type="AlphaFoldDB" id="A0A430XKU9"/>
<evidence type="ECO:0000313" key="1">
    <source>
        <dbReference type="EMBL" id="RTJ97335.1"/>
    </source>
</evidence>
<name>A0A430XKU9_CAMJU</name>
<evidence type="ECO:0000313" key="2">
    <source>
        <dbReference type="Proteomes" id="UP000286791"/>
    </source>
</evidence>
<dbReference type="RefSeq" id="WP_072223644.1">
    <property type="nucleotide sequence ID" value="NZ_CAKJUK010000005.1"/>
</dbReference>
<gene>
    <name evidence="1" type="ORF">C3H48_09745</name>
</gene>
<sequence length="61" mass="7402">MDKKIKYFILDKFDYSYPILTKDIKCSFCEKFFPIEYSSNLKTIKKECPFCNNKMDIKLKD</sequence>
<comment type="caution">
    <text evidence="1">The sequence shown here is derived from an EMBL/GenBank/DDBJ whole genome shotgun (WGS) entry which is preliminary data.</text>
</comment>
<dbReference type="EMBL" id="PRCE01000169">
    <property type="protein sequence ID" value="RTJ97335.1"/>
    <property type="molecule type" value="Genomic_DNA"/>
</dbReference>